<evidence type="ECO:0000313" key="1">
    <source>
        <dbReference type="EMBL" id="KKL56015.1"/>
    </source>
</evidence>
<sequence length="48" mass="5631">MFRAIMLKGKAHQVWSILNTLAEQHPTRTIGEITENTIRARQINKEQR</sequence>
<accession>A0A0F9FFI8</accession>
<organism evidence="1">
    <name type="scientific">marine sediment metagenome</name>
    <dbReference type="NCBI Taxonomy" id="412755"/>
    <lineage>
        <taxon>unclassified sequences</taxon>
        <taxon>metagenomes</taxon>
        <taxon>ecological metagenomes</taxon>
    </lineage>
</organism>
<proteinExistence type="predicted"/>
<dbReference type="EMBL" id="LAZR01030638">
    <property type="protein sequence ID" value="KKL56015.1"/>
    <property type="molecule type" value="Genomic_DNA"/>
</dbReference>
<protein>
    <submittedName>
        <fullName evidence="1">Uncharacterized protein</fullName>
    </submittedName>
</protein>
<name>A0A0F9FFI8_9ZZZZ</name>
<gene>
    <name evidence="1" type="ORF">LCGC14_2249670</name>
</gene>
<reference evidence="1" key="1">
    <citation type="journal article" date="2015" name="Nature">
        <title>Complex archaea that bridge the gap between prokaryotes and eukaryotes.</title>
        <authorList>
            <person name="Spang A."/>
            <person name="Saw J.H."/>
            <person name="Jorgensen S.L."/>
            <person name="Zaremba-Niedzwiedzka K."/>
            <person name="Martijn J."/>
            <person name="Lind A.E."/>
            <person name="van Eijk R."/>
            <person name="Schleper C."/>
            <person name="Guy L."/>
            <person name="Ettema T.J."/>
        </authorList>
    </citation>
    <scope>NUCLEOTIDE SEQUENCE</scope>
</reference>
<comment type="caution">
    <text evidence="1">The sequence shown here is derived from an EMBL/GenBank/DDBJ whole genome shotgun (WGS) entry which is preliminary data.</text>
</comment>
<dbReference type="AlphaFoldDB" id="A0A0F9FFI8"/>